<dbReference type="Proteomes" id="UP000054870">
    <property type="component" value="Unassembled WGS sequence"/>
</dbReference>
<dbReference type="NCBIfam" id="NF043052">
    <property type="entry name" value="DodecBact"/>
    <property type="match status" value="1"/>
</dbReference>
<dbReference type="OrthoDB" id="9805889at2"/>
<dbReference type="PANTHER" id="PTHR39324">
    <property type="entry name" value="CALCIUM DODECIN"/>
    <property type="match status" value="1"/>
</dbReference>
<dbReference type="EMBL" id="FCOF02000017">
    <property type="protein sequence ID" value="SAK72280.1"/>
    <property type="molecule type" value="Genomic_DNA"/>
</dbReference>
<organism evidence="1 2">
    <name type="scientific">Caballeronia catudaia</name>
    <dbReference type="NCBI Taxonomy" id="1777136"/>
    <lineage>
        <taxon>Bacteria</taxon>
        <taxon>Pseudomonadati</taxon>
        <taxon>Pseudomonadota</taxon>
        <taxon>Betaproteobacteria</taxon>
        <taxon>Burkholderiales</taxon>
        <taxon>Burkholderiaceae</taxon>
        <taxon>Caballeronia</taxon>
    </lineage>
</organism>
<proteinExistence type="predicted"/>
<dbReference type="InterPro" id="IPR050049">
    <property type="entry name" value="Dodecin_bact"/>
</dbReference>
<protein>
    <recommendedName>
        <fullName evidence="3">Dodecin</fullName>
    </recommendedName>
</protein>
<dbReference type="InterPro" id="IPR025543">
    <property type="entry name" value="Dodecin-like"/>
</dbReference>
<dbReference type="PANTHER" id="PTHR39324:SF1">
    <property type="entry name" value="CALCIUM DODECIN"/>
    <property type="match status" value="1"/>
</dbReference>
<dbReference type="RefSeq" id="WP_061125686.1">
    <property type="nucleotide sequence ID" value="NZ_FCOF02000017.1"/>
</dbReference>
<accession>A0A158BQM6</accession>
<evidence type="ECO:0000313" key="2">
    <source>
        <dbReference type="Proteomes" id="UP000054870"/>
    </source>
</evidence>
<sequence>MSEHVYELLEVTGSSPISSDNAVQIALQKASVSVRNLEWFEVTEVRGHTDDVDILHWQVTLKVGFRVED</sequence>
<keyword evidence="2" id="KW-1185">Reference proteome</keyword>
<comment type="caution">
    <text evidence="1">The sequence shown here is derived from an EMBL/GenBank/DDBJ whole genome shotgun (WGS) entry which is preliminary data.</text>
</comment>
<dbReference type="AlphaFoldDB" id="A0A158BQM6"/>
<name>A0A158BQM6_9BURK</name>
<dbReference type="InterPro" id="IPR009923">
    <property type="entry name" value="Dodecin"/>
</dbReference>
<reference evidence="1" key="1">
    <citation type="submission" date="2016-01" db="EMBL/GenBank/DDBJ databases">
        <authorList>
            <person name="Peeters C."/>
        </authorList>
    </citation>
    <scope>NUCLEOTIDE SEQUENCE [LARGE SCALE GENOMIC DNA]</scope>
    <source>
        <strain evidence="1">LMG 29318</strain>
    </source>
</reference>
<dbReference type="SUPFAM" id="SSF89807">
    <property type="entry name" value="Dodecin-like"/>
    <property type="match status" value="1"/>
</dbReference>
<evidence type="ECO:0008006" key="3">
    <source>
        <dbReference type="Google" id="ProtNLM"/>
    </source>
</evidence>
<dbReference type="Pfam" id="PF07311">
    <property type="entry name" value="Dodecin"/>
    <property type="match status" value="1"/>
</dbReference>
<dbReference type="InterPro" id="IPR036694">
    <property type="entry name" value="Dodecin-like_sf"/>
</dbReference>
<gene>
    <name evidence="1" type="ORF">AWB75_03859</name>
</gene>
<evidence type="ECO:0000313" key="1">
    <source>
        <dbReference type="EMBL" id="SAK72280.1"/>
    </source>
</evidence>
<dbReference type="Gene3D" id="3.30.1660.10">
    <property type="entry name" value="Flavin-binding protein dodecin"/>
    <property type="match status" value="1"/>
</dbReference>